<dbReference type="AlphaFoldDB" id="A0A6J4P081"/>
<dbReference type="EMBL" id="CADCUU010000107">
    <property type="protein sequence ID" value="CAA9396831.1"/>
    <property type="molecule type" value="Genomic_DNA"/>
</dbReference>
<sequence length="45" mass="4743">EGPQRQHPARGVGSGRAPDLAGRPHVPCCRTDPIGLPRACQEPCV</sequence>
<protein>
    <submittedName>
        <fullName evidence="2">Uncharacterized protein</fullName>
    </submittedName>
</protein>
<evidence type="ECO:0000256" key="1">
    <source>
        <dbReference type="SAM" id="MobiDB-lite"/>
    </source>
</evidence>
<feature type="non-terminal residue" evidence="2">
    <location>
        <position position="45"/>
    </location>
</feature>
<reference evidence="2" key="1">
    <citation type="submission" date="2020-02" db="EMBL/GenBank/DDBJ databases">
        <authorList>
            <person name="Meier V. D."/>
        </authorList>
    </citation>
    <scope>NUCLEOTIDE SEQUENCE</scope>
    <source>
        <strain evidence="2">AVDCRST_MAG15</strain>
    </source>
</reference>
<evidence type="ECO:0000313" key="2">
    <source>
        <dbReference type="EMBL" id="CAA9396831.1"/>
    </source>
</evidence>
<feature type="region of interest" description="Disordered" evidence="1">
    <location>
        <begin position="1"/>
        <end position="25"/>
    </location>
</feature>
<name>A0A6J4P081_9RHOB</name>
<gene>
    <name evidence="2" type="ORF">AVDCRST_MAG15-771</name>
</gene>
<proteinExistence type="predicted"/>
<accession>A0A6J4P081</accession>
<organism evidence="2">
    <name type="scientific">uncultured Rubellimicrobium sp</name>
    <dbReference type="NCBI Taxonomy" id="543078"/>
    <lineage>
        <taxon>Bacteria</taxon>
        <taxon>Pseudomonadati</taxon>
        <taxon>Pseudomonadota</taxon>
        <taxon>Alphaproteobacteria</taxon>
        <taxon>Rhodobacterales</taxon>
        <taxon>Roseobacteraceae</taxon>
        <taxon>Rubellimicrobium</taxon>
        <taxon>environmental samples</taxon>
    </lineage>
</organism>
<feature type="non-terminal residue" evidence="2">
    <location>
        <position position="1"/>
    </location>
</feature>